<dbReference type="Proteomes" id="UP001059596">
    <property type="component" value="Unassembled WGS sequence"/>
</dbReference>
<reference evidence="1" key="1">
    <citation type="journal article" date="2023" name="Genome Biol. Evol.">
        <title>Long-read-based Genome Assembly of Drosophila gunungcola Reveals Fewer Chemosensory Genes in Flower-breeding Species.</title>
        <authorList>
            <person name="Negi A."/>
            <person name="Liao B.Y."/>
            <person name="Yeh S.D."/>
        </authorList>
    </citation>
    <scope>NUCLEOTIDE SEQUENCE</scope>
    <source>
        <strain evidence="1">Sukarami</strain>
    </source>
</reference>
<comment type="caution">
    <text evidence="1">The sequence shown here is derived from an EMBL/GenBank/DDBJ whole genome shotgun (WGS) entry which is preliminary data.</text>
</comment>
<evidence type="ECO:0000313" key="1">
    <source>
        <dbReference type="EMBL" id="KAI8036344.1"/>
    </source>
</evidence>
<sequence length="50" mass="5875">MQVSRLYVHSSNIHTNRLKYDSSMISYWVKSGGGVELVIMHEYLRTFQIV</sequence>
<proteinExistence type="predicted"/>
<keyword evidence="2" id="KW-1185">Reference proteome</keyword>
<gene>
    <name evidence="1" type="ORF">M5D96_010937</name>
</gene>
<organism evidence="1 2">
    <name type="scientific">Drosophila gunungcola</name>
    <name type="common">fruit fly</name>
    <dbReference type="NCBI Taxonomy" id="103775"/>
    <lineage>
        <taxon>Eukaryota</taxon>
        <taxon>Metazoa</taxon>
        <taxon>Ecdysozoa</taxon>
        <taxon>Arthropoda</taxon>
        <taxon>Hexapoda</taxon>
        <taxon>Insecta</taxon>
        <taxon>Pterygota</taxon>
        <taxon>Neoptera</taxon>
        <taxon>Endopterygota</taxon>
        <taxon>Diptera</taxon>
        <taxon>Brachycera</taxon>
        <taxon>Muscomorpha</taxon>
        <taxon>Ephydroidea</taxon>
        <taxon>Drosophilidae</taxon>
        <taxon>Drosophila</taxon>
        <taxon>Sophophora</taxon>
    </lineage>
</organism>
<evidence type="ECO:0000313" key="2">
    <source>
        <dbReference type="Proteomes" id="UP001059596"/>
    </source>
</evidence>
<name>A0A9P9YGX8_9MUSC</name>
<protein>
    <submittedName>
        <fullName evidence="1">Uncharacterized protein</fullName>
    </submittedName>
</protein>
<feature type="non-terminal residue" evidence="1">
    <location>
        <position position="50"/>
    </location>
</feature>
<dbReference type="EMBL" id="JAMKOV010000021">
    <property type="protein sequence ID" value="KAI8036344.1"/>
    <property type="molecule type" value="Genomic_DNA"/>
</dbReference>
<accession>A0A9P9YGX8</accession>
<dbReference type="AlphaFoldDB" id="A0A9P9YGX8"/>